<name>A0A7D4AUQ7_ACTVE</name>
<evidence type="ECO:0000313" key="6">
    <source>
        <dbReference type="Proteomes" id="UP000501240"/>
    </source>
</evidence>
<evidence type="ECO:0000259" key="4">
    <source>
        <dbReference type="SMART" id="SM00836"/>
    </source>
</evidence>
<keyword evidence="2" id="KW-0547">Nucleotide-binding</keyword>
<protein>
    <submittedName>
        <fullName evidence="5">DALR anticodon binding domain-containing protein</fullName>
    </submittedName>
</protein>
<dbReference type="SUPFAM" id="SSF47323">
    <property type="entry name" value="Anticodon-binding domain of a subclass of class I aminoacyl-tRNA synthetases"/>
    <property type="match status" value="1"/>
</dbReference>
<dbReference type="InterPro" id="IPR008909">
    <property type="entry name" value="DALR_anticod-bd"/>
</dbReference>
<keyword evidence="6" id="KW-1185">Reference proteome</keyword>
<dbReference type="AlphaFoldDB" id="A0A7D4AUQ7"/>
<dbReference type="InterPro" id="IPR009080">
    <property type="entry name" value="tRNAsynth_Ia_anticodon-bd"/>
</dbReference>
<feature type="domain" description="DALR anticodon binding" evidence="4">
    <location>
        <begin position="113"/>
        <end position="231"/>
    </location>
</feature>
<evidence type="ECO:0000313" key="5">
    <source>
        <dbReference type="EMBL" id="QKG25369.1"/>
    </source>
</evidence>
<evidence type="ECO:0000256" key="3">
    <source>
        <dbReference type="ARBA" id="ARBA00022840"/>
    </source>
</evidence>
<dbReference type="Proteomes" id="UP000501240">
    <property type="component" value="Chromosome"/>
</dbReference>
<gene>
    <name evidence="5" type="ORF">ACTIVE_7021</name>
</gene>
<keyword evidence="3" id="KW-0067">ATP-binding</keyword>
<organism evidence="5 6">
    <name type="scientific">Actinomadura verrucosospora</name>
    <dbReference type="NCBI Taxonomy" id="46165"/>
    <lineage>
        <taxon>Bacteria</taxon>
        <taxon>Bacillati</taxon>
        <taxon>Actinomycetota</taxon>
        <taxon>Actinomycetes</taxon>
        <taxon>Streptosporangiales</taxon>
        <taxon>Thermomonosporaceae</taxon>
        <taxon>Actinomadura</taxon>
    </lineage>
</organism>
<evidence type="ECO:0000256" key="1">
    <source>
        <dbReference type="ARBA" id="ARBA00022598"/>
    </source>
</evidence>
<proteinExistence type="predicted"/>
<dbReference type="EMBL" id="CP053892">
    <property type="protein sequence ID" value="QKG25369.1"/>
    <property type="molecule type" value="Genomic_DNA"/>
</dbReference>
<keyword evidence="1" id="KW-0436">Ligase</keyword>
<dbReference type="SMART" id="SM00836">
    <property type="entry name" value="DALR_1"/>
    <property type="match status" value="1"/>
</dbReference>
<sequence>MTPAEVSDALVAAVGAAVADGELDVAVPGEALVFAREAGVFESPVALVLGVEPAVIAKRVGGAVTGRGFVRIEMPAADVVGAILRDPGYGTARVPAHVWDDRPRTFANPGFAVRYAYARACWTGRWARDLGIGEGLPESLADVEKRLVGALADVPGRAAQAEREGDARPLAFCLERVAGAYHDVHERCPAVPAGGEKPGAVHAGRAGLARAVRIALGNGLKMIGETPRERI</sequence>
<evidence type="ECO:0000256" key="2">
    <source>
        <dbReference type="ARBA" id="ARBA00022741"/>
    </source>
</evidence>
<accession>A0A7D4AUQ7</accession>
<dbReference type="GO" id="GO:0006420">
    <property type="term" value="P:arginyl-tRNA aminoacylation"/>
    <property type="evidence" value="ECO:0007669"/>
    <property type="project" value="InterPro"/>
</dbReference>
<dbReference type="Pfam" id="PF05746">
    <property type="entry name" value="DALR_1"/>
    <property type="match status" value="1"/>
</dbReference>
<reference evidence="5 6" key="1">
    <citation type="submission" date="2020-05" db="EMBL/GenBank/DDBJ databases">
        <title>Actinomadura verrucosospora NRRL-B18236 (PFL_A860) Genome sequencing and assembly.</title>
        <authorList>
            <person name="Samborskyy M."/>
        </authorList>
    </citation>
    <scope>NUCLEOTIDE SEQUENCE [LARGE SCALE GENOMIC DNA]</scope>
    <source>
        <strain evidence="5 6">NRRL:B18236</strain>
    </source>
</reference>
<dbReference type="GO" id="GO:0004814">
    <property type="term" value="F:arginine-tRNA ligase activity"/>
    <property type="evidence" value="ECO:0007669"/>
    <property type="project" value="InterPro"/>
</dbReference>
<dbReference type="GO" id="GO:0005524">
    <property type="term" value="F:ATP binding"/>
    <property type="evidence" value="ECO:0007669"/>
    <property type="project" value="UniProtKB-KW"/>
</dbReference>
<dbReference type="Gene3D" id="1.10.730.10">
    <property type="entry name" value="Isoleucyl-tRNA Synthetase, Domain 1"/>
    <property type="match status" value="1"/>
</dbReference>